<name>A0A9P6JGX3_9FUNG</name>
<gene>
    <name evidence="3" type="ORF">BGZ65_009171</name>
</gene>
<dbReference type="PANTHER" id="PTHR15503">
    <property type="entry name" value="LDOC1 RELATED"/>
    <property type="match status" value="1"/>
</dbReference>
<dbReference type="GO" id="GO:0003676">
    <property type="term" value="F:nucleic acid binding"/>
    <property type="evidence" value="ECO:0007669"/>
    <property type="project" value="InterPro"/>
</dbReference>
<dbReference type="AlphaFoldDB" id="A0A9P6JGX3"/>
<dbReference type="GO" id="GO:0008270">
    <property type="term" value="F:zinc ion binding"/>
    <property type="evidence" value="ECO:0007669"/>
    <property type="project" value="UniProtKB-KW"/>
</dbReference>
<keyword evidence="1" id="KW-0862">Zinc</keyword>
<reference evidence="3" key="1">
    <citation type="journal article" date="2020" name="Fungal Divers.">
        <title>Resolving the Mortierellaceae phylogeny through synthesis of multi-gene phylogenetics and phylogenomics.</title>
        <authorList>
            <person name="Vandepol N."/>
            <person name="Liber J."/>
            <person name="Desiro A."/>
            <person name="Na H."/>
            <person name="Kennedy M."/>
            <person name="Barry K."/>
            <person name="Grigoriev I.V."/>
            <person name="Miller A.N."/>
            <person name="O'Donnell K."/>
            <person name="Stajich J.E."/>
            <person name="Bonito G."/>
        </authorList>
    </citation>
    <scope>NUCLEOTIDE SEQUENCE</scope>
    <source>
        <strain evidence="3">MES-2147</strain>
    </source>
</reference>
<dbReference type="InterPro" id="IPR045358">
    <property type="entry name" value="Ty3_capsid"/>
</dbReference>
<accession>A0A9P6JGX3</accession>
<dbReference type="SMART" id="SM00343">
    <property type="entry name" value="ZnF_C2HC"/>
    <property type="match status" value="1"/>
</dbReference>
<keyword evidence="4" id="KW-1185">Reference proteome</keyword>
<dbReference type="Proteomes" id="UP000749646">
    <property type="component" value="Unassembled WGS sequence"/>
</dbReference>
<dbReference type="PROSITE" id="PS50158">
    <property type="entry name" value="ZF_CCHC"/>
    <property type="match status" value="1"/>
</dbReference>
<feature type="domain" description="CCHC-type" evidence="2">
    <location>
        <begin position="184"/>
        <end position="199"/>
    </location>
</feature>
<dbReference type="PANTHER" id="PTHR15503:SF22">
    <property type="entry name" value="TRANSPOSON TY3-I GAG POLYPROTEIN"/>
    <property type="match status" value="1"/>
</dbReference>
<dbReference type="Pfam" id="PF19259">
    <property type="entry name" value="Ty3_capsid"/>
    <property type="match status" value="1"/>
</dbReference>
<proteinExistence type="predicted"/>
<keyword evidence="1" id="KW-0863">Zinc-finger</keyword>
<feature type="non-terminal residue" evidence="3">
    <location>
        <position position="1"/>
    </location>
</feature>
<evidence type="ECO:0000313" key="3">
    <source>
        <dbReference type="EMBL" id="KAF9973609.1"/>
    </source>
</evidence>
<dbReference type="SUPFAM" id="SSF57756">
    <property type="entry name" value="Retrovirus zinc finger-like domains"/>
    <property type="match status" value="1"/>
</dbReference>
<evidence type="ECO:0000256" key="1">
    <source>
        <dbReference type="PROSITE-ProRule" id="PRU00047"/>
    </source>
</evidence>
<dbReference type="InterPro" id="IPR036875">
    <property type="entry name" value="Znf_CCHC_sf"/>
</dbReference>
<dbReference type="InterPro" id="IPR001878">
    <property type="entry name" value="Znf_CCHC"/>
</dbReference>
<dbReference type="OrthoDB" id="2442651at2759"/>
<dbReference type="InterPro" id="IPR032567">
    <property type="entry name" value="RTL1-rel"/>
</dbReference>
<evidence type="ECO:0000313" key="4">
    <source>
        <dbReference type="Proteomes" id="UP000749646"/>
    </source>
</evidence>
<dbReference type="Pfam" id="PF00098">
    <property type="entry name" value="zf-CCHC"/>
    <property type="match status" value="1"/>
</dbReference>
<evidence type="ECO:0000259" key="2">
    <source>
        <dbReference type="PROSITE" id="PS50158"/>
    </source>
</evidence>
<protein>
    <recommendedName>
        <fullName evidence="2">CCHC-type domain-containing protein</fullName>
    </recommendedName>
</protein>
<keyword evidence="1" id="KW-0479">Metal-binding</keyword>
<sequence length="224" mass="25282">NLEGDAKAWWRDSNLDLDTLWTTFRKAFTDYFTPPDTPGLARQELSKLRQRQLSVADYTAKFRRLVRLIPSLDNETTLYLYNQGLEPATSKEVRLRQPTTLSDAIKQATIVHNILHPVAPTMIVSTNQTTQQSTTEPMDLDSLRVLLANLTPLVSTTTGINVMQRPLGKLSAAERERLRRIGACFRCRRPGHRATECRSGRTLNNLETENNADKDDSGKDQGEA</sequence>
<organism evidence="3 4">
    <name type="scientific">Modicella reniformis</name>
    <dbReference type="NCBI Taxonomy" id="1440133"/>
    <lineage>
        <taxon>Eukaryota</taxon>
        <taxon>Fungi</taxon>
        <taxon>Fungi incertae sedis</taxon>
        <taxon>Mucoromycota</taxon>
        <taxon>Mortierellomycotina</taxon>
        <taxon>Mortierellomycetes</taxon>
        <taxon>Mortierellales</taxon>
        <taxon>Mortierellaceae</taxon>
        <taxon>Modicella</taxon>
    </lineage>
</organism>
<comment type="caution">
    <text evidence="3">The sequence shown here is derived from an EMBL/GenBank/DDBJ whole genome shotgun (WGS) entry which is preliminary data.</text>
</comment>
<dbReference type="EMBL" id="JAAAHW010004524">
    <property type="protein sequence ID" value="KAF9973609.1"/>
    <property type="molecule type" value="Genomic_DNA"/>
</dbReference>